<feature type="transmembrane region" description="Helical" evidence="4">
    <location>
        <begin position="64"/>
        <end position="85"/>
    </location>
</feature>
<name>A0A6L8QA51_9ACTN</name>
<evidence type="ECO:0000313" key="7">
    <source>
        <dbReference type="Proteomes" id="UP000472380"/>
    </source>
</evidence>
<dbReference type="InterPro" id="IPR016032">
    <property type="entry name" value="Sig_transdc_resp-reg_C-effctor"/>
</dbReference>
<sequence length="472" mass="49075">MTTREIRFIGGFGLFHGWLIALLTYTGTEPLGGPGIFAPIALVLAGGMVSAVAFIAVPQRHLKALSAATDALLVAAACLVLAAFLAPSPAVILACCGVCGLLCGALHCLYGLASLAFPKHDFARIIALATIVASAIAIAALLVGEHLAAFWQALVLVALPLSAAFILKAAPAASPSATPSPAATAKVRTAAAPDAPEKVPGRFLRLLLAILLLGIVCRTCDVFTSARFTGLTLSSVALFVSHIAAAGLLMAALGFARKHGGLAFFYRLALPCAGAGFVILALPDGGASAFWVAAVLLVGAGFEVINLVAWVLTAFAAQVSARPARYFGLYALVTYTAMLAGRLVNLAILPYASHHAAFLGLACIVALVVVALVVLPEDQVCLFEESLRLSQEERAEGAVHRERCAAFAAAHGLTERETEVLELLARGRTLKVVAERLTISKGTAGTHIANIYRKCDVHAQQDLIDLFEKFAG</sequence>
<dbReference type="PRINTS" id="PR00038">
    <property type="entry name" value="HTHLUXR"/>
</dbReference>
<feature type="transmembrane region" description="Helical" evidence="4">
    <location>
        <begin position="125"/>
        <end position="143"/>
    </location>
</feature>
<keyword evidence="4" id="KW-0812">Transmembrane</keyword>
<dbReference type="SUPFAM" id="SSF103473">
    <property type="entry name" value="MFS general substrate transporter"/>
    <property type="match status" value="1"/>
</dbReference>
<dbReference type="PANTHER" id="PTHR44688">
    <property type="entry name" value="DNA-BINDING TRANSCRIPTIONAL ACTIVATOR DEVR_DOSR"/>
    <property type="match status" value="1"/>
</dbReference>
<evidence type="ECO:0000256" key="4">
    <source>
        <dbReference type="SAM" id="Phobius"/>
    </source>
</evidence>
<evidence type="ECO:0000256" key="2">
    <source>
        <dbReference type="ARBA" id="ARBA00023125"/>
    </source>
</evidence>
<dbReference type="Gene3D" id="1.10.10.10">
    <property type="entry name" value="Winged helix-like DNA-binding domain superfamily/Winged helix DNA-binding domain"/>
    <property type="match status" value="1"/>
</dbReference>
<keyword evidence="1" id="KW-0805">Transcription regulation</keyword>
<dbReference type="InterPro" id="IPR036259">
    <property type="entry name" value="MFS_trans_sf"/>
</dbReference>
<dbReference type="CDD" id="cd06170">
    <property type="entry name" value="LuxR_C_like"/>
    <property type="match status" value="1"/>
</dbReference>
<feature type="transmembrane region" description="Helical" evidence="4">
    <location>
        <begin position="355"/>
        <end position="375"/>
    </location>
</feature>
<dbReference type="Proteomes" id="UP000472380">
    <property type="component" value="Unassembled WGS sequence"/>
</dbReference>
<keyword evidence="4" id="KW-0472">Membrane</keyword>
<reference evidence="6 7" key="1">
    <citation type="submission" date="2019-07" db="EMBL/GenBank/DDBJ databases">
        <title>Draft genome sequence of Adlercreutzia equolifaciens IPLA 37004, a human intestinal strain that does not produces equol from daidzein.</title>
        <authorList>
            <person name="Vazquez L."/>
            <person name="Florez A.B."/>
            <person name="Mayo B."/>
        </authorList>
    </citation>
    <scope>NUCLEOTIDE SEQUENCE [LARGE SCALE GENOMIC DNA]</scope>
    <source>
        <strain evidence="6 7">IPLA 37004</strain>
    </source>
</reference>
<dbReference type="InterPro" id="IPR000792">
    <property type="entry name" value="Tscrpt_reg_LuxR_C"/>
</dbReference>
<dbReference type="PANTHER" id="PTHR44688:SF16">
    <property type="entry name" value="DNA-BINDING TRANSCRIPTIONAL ACTIVATOR DEVR_DOSR"/>
    <property type="match status" value="1"/>
</dbReference>
<dbReference type="GO" id="GO:0003677">
    <property type="term" value="F:DNA binding"/>
    <property type="evidence" value="ECO:0007669"/>
    <property type="project" value="UniProtKB-KW"/>
</dbReference>
<feature type="transmembrane region" description="Helical" evidence="4">
    <location>
        <begin position="7"/>
        <end position="25"/>
    </location>
</feature>
<keyword evidence="3" id="KW-0804">Transcription</keyword>
<protein>
    <submittedName>
        <fullName evidence="6">Helix-turn-helix transcriptional regulator</fullName>
    </submittedName>
</protein>
<dbReference type="AlphaFoldDB" id="A0A6L8QA51"/>
<dbReference type="GO" id="GO:0006355">
    <property type="term" value="P:regulation of DNA-templated transcription"/>
    <property type="evidence" value="ECO:0007669"/>
    <property type="project" value="InterPro"/>
</dbReference>
<accession>A0A6L8QA51</accession>
<evidence type="ECO:0000259" key="5">
    <source>
        <dbReference type="PROSITE" id="PS50043"/>
    </source>
</evidence>
<keyword evidence="2" id="KW-0238">DNA-binding</keyword>
<dbReference type="Pfam" id="PF00196">
    <property type="entry name" value="GerE"/>
    <property type="match status" value="1"/>
</dbReference>
<feature type="transmembrane region" description="Helical" evidence="4">
    <location>
        <begin position="289"/>
        <end position="315"/>
    </location>
</feature>
<dbReference type="SUPFAM" id="SSF46894">
    <property type="entry name" value="C-terminal effector domain of the bipartite response regulators"/>
    <property type="match status" value="1"/>
</dbReference>
<feature type="transmembrane region" description="Helical" evidence="4">
    <location>
        <begin position="263"/>
        <end position="283"/>
    </location>
</feature>
<feature type="transmembrane region" description="Helical" evidence="4">
    <location>
        <begin position="37"/>
        <end position="57"/>
    </location>
</feature>
<dbReference type="RefSeq" id="WP_028026116.1">
    <property type="nucleotide sequence ID" value="NZ_CBCTOK010000015.1"/>
</dbReference>
<feature type="transmembrane region" description="Helical" evidence="4">
    <location>
        <begin position="327"/>
        <end position="349"/>
    </location>
</feature>
<organism evidence="6 7">
    <name type="scientific">Adlercreutzia equolifaciens</name>
    <dbReference type="NCBI Taxonomy" id="446660"/>
    <lineage>
        <taxon>Bacteria</taxon>
        <taxon>Bacillati</taxon>
        <taxon>Actinomycetota</taxon>
        <taxon>Coriobacteriia</taxon>
        <taxon>Eggerthellales</taxon>
        <taxon>Eggerthellaceae</taxon>
        <taxon>Adlercreutzia</taxon>
    </lineage>
</organism>
<dbReference type="SMART" id="SM00421">
    <property type="entry name" value="HTH_LUXR"/>
    <property type="match status" value="1"/>
</dbReference>
<gene>
    <name evidence="6" type="ORF">FM068_09890</name>
</gene>
<dbReference type="PROSITE" id="PS50043">
    <property type="entry name" value="HTH_LUXR_2"/>
    <property type="match status" value="1"/>
</dbReference>
<feature type="transmembrane region" description="Helical" evidence="4">
    <location>
        <begin position="91"/>
        <end position="113"/>
    </location>
</feature>
<feature type="transmembrane region" description="Helical" evidence="4">
    <location>
        <begin position="149"/>
        <end position="167"/>
    </location>
</feature>
<proteinExistence type="predicted"/>
<feature type="transmembrane region" description="Helical" evidence="4">
    <location>
        <begin position="236"/>
        <end position="256"/>
    </location>
</feature>
<dbReference type="InterPro" id="IPR036388">
    <property type="entry name" value="WH-like_DNA-bd_sf"/>
</dbReference>
<evidence type="ECO:0000256" key="3">
    <source>
        <dbReference type="ARBA" id="ARBA00023163"/>
    </source>
</evidence>
<evidence type="ECO:0000313" key="6">
    <source>
        <dbReference type="EMBL" id="MZG28885.1"/>
    </source>
</evidence>
<feature type="domain" description="HTH luxR-type" evidence="5">
    <location>
        <begin position="406"/>
        <end position="471"/>
    </location>
</feature>
<keyword evidence="4" id="KW-1133">Transmembrane helix</keyword>
<dbReference type="EMBL" id="VJNE01000025">
    <property type="protein sequence ID" value="MZG28885.1"/>
    <property type="molecule type" value="Genomic_DNA"/>
</dbReference>
<feature type="transmembrane region" description="Helical" evidence="4">
    <location>
        <begin position="203"/>
        <end position="224"/>
    </location>
</feature>
<evidence type="ECO:0000256" key="1">
    <source>
        <dbReference type="ARBA" id="ARBA00023015"/>
    </source>
</evidence>
<dbReference type="Gene3D" id="1.20.1250.20">
    <property type="entry name" value="MFS general substrate transporter like domains"/>
    <property type="match status" value="1"/>
</dbReference>
<comment type="caution">
    <text evidence="6">The sequence shown here is derived from an EMBL/GenBank/DDBJ whole genome shotgun (WGS) entry which is preliminary data.</text>
</comment>